<gene>
    <name evidence="2" type="ORF">QQS21_010303</name>
</gene>
<reference evidence="2" key="1">
    <citation type="submission" date="2023-06" db="EMBL/GenBank/DDBJ databases">
        <title>Conoideocrella luteorostrata (Hypocreales: Clavicipitaceae), a potential biocontrol fungus for elongate hemlock scale in United States Christmas tree production areas.</title>
        <authorList>
            <person name="Barrett H."/>
            <person name="Lovett B."/>
            <person name="Macias A.M."/>
            <person name="Stajich J.E."/>
            <person name="Kasson M.T."/>
        </authorList>
    </citation>
    <scope>NUCLEOTIDE SEQUENCE</scope>
    <source>
        <strain evidence="2">ARSEF 14590</strain>
    </source>
</reference>
<organism evidence="2 3">
    <name type="scientific">Conoideocrella luteorostrata</name>
    <dbReference type="NCBI Taxonomy" id="1105319"/>
    <lineage>
        <taxon>Eukaryota</taxon>
        <taxon>Fungi</taxon>
        <taxon>Dikarya</taxon>
        <taxon>Ascomycota</taxon>
        <taxon>Pezizomycotina</taxon>
        <taxon>Sordariomycetes</taxon>
        <taxon>Hypocreomycetidae</taxon>
        <taxon>Hypocreales</taxon>
        <taxon>Clavicipitaceae</taxon>
        <taxon>Conoideocrella</taxon>
    </lineage>
</organism>
<comment type="caution">
    <text evidence="2">The sequence shown here is derived from an EMBL/GenBank/DDBJ whole genome shotgun (WGS) entry which is preliminary data.</text>
</comment>
<dbReference type="InterPro" id="IPR056021">
    <property type="entry name" value="DUF7600"/>
</dbReference>
<evidence type="ECO:0000259" key="1">
    <source>
        <dbReference type="Pfam" id="PF24539"/>
    </source>
</evidence>
<accession>A0AAJ0CFJ7</accession>
<dbReference type="EMBL" id="JASWJB010000295">
    <property type="protein sequence ID" value="KAK2592000.1"/>
    <property type="molecule type" value="Genomic_DNA"/>
</dbReference>
<protein>
    <recommendedName>
        <fullName evidence="1">DUF7600 domain-containing protein</fullName>
    </recommendedName>
</protein>
<dbReference type="Pfam" id="PF24539">
    <property type="entry name" value="DUF7600"/>
    <property type="match status" value="1"/>
</dbReference>
<keyword evidence="3" id="KW-1185">Reference proteome</keyword>
<feature type="domain" description="DUF7600" evidence="1">
    <location>
        <begin position="33"/>
        <end position="186"/>
    </location>
</feature>
<evidence type="ECO:0000313" key="3">
    <source>
        <dbReference type="Proteomes" id="UP001251528"/>
    </source>
</evidence>
<dbReference type="Proteomes" id="UP001251528">
    <property type="component" value="Unassembled WGS sequence"/>
</dbReference>
<dbReference type="AlphaFoldDB" id="A0AAJ0CFJ7"/>
<evidence type="ECO:0000313" key="2">
    <source>
        <dbReference type="EMBL" id="KAK2592000.1"/>
    </source>
</evidence>
<name>A0AAJ0CFJ7_9HYPO</name>
<proteinExistence type="predicted"/>
<sequence>MKNRERVWRLVETVKAILCLEWIEPTSYSVTNVTHTKWLTVAGDIRPETAQPYHGFDGGCRQFYEKQIHIPPGELLQLAFSFIHLRDATYITGITLILVQGEIIRLGYMADKERILDSTDLTGFVVAVGSRGIHGIQCILGGDRESPWVGCPDNTPKTSRLKFIGPITSIRAAFDGYKMVSLSANGCIRPGNGNLLNSALWYPHIPYDGLDMNEGSFTARETAITRYNPTCWTMFGGPSGIYLRSLTGVSITANAGCLMTMEFHYNSEDVPLKCRKLGKCTPSEYAKTVHFEIDGPGGEIINALTVNVRQYPTAELWYYIPGVLESFKKKTSRRIASAEKTIALVEGSTINGLFWTQVYSWTASRLHLLTISSIKIEL</sequence>